<reference evidence="2" key="1">
    <citation type="journal article" date="2013" name="Genome Announc.">
        <title>Whole-Genome Sequencing of Lactobacillus shenzhenensis Strain LY-73T.</title>
        <authorList>
            <person name="Lin Z."/>
            <person name="Liu Z."/>
            <person name="Yang R."/>
            <person name="Zou Y."/>
            <person name="Wan D."/>
            <person name="Chen J."/>
            <person name="Guo M."/>
            <person name="Zhao J."/>
            <person name="Fang C."/>
            <person name="Yang R."/>
            <person name="Liu F."/>
        </authorList>
    </citation>
    <scope>NUCLEOTIDE SEQUENCE [LARGE SCALE GENOMIC DNA]</scope>
    <source>
        <strain evidence="2">LY-73</strain>
    </source>
</reference>
<dbReference type="OrthoDB" id="2327735at2"/>
<proteinExistence type="predicted"/>
<dbReference type="HOGENOM" id="CLU_070546_0_0_9"/>
<dbReference type="eggNOG" id="ENOG503114Y">
    <property type="taxonomic scope" value="Bacteria"/>
</dbReference>
<organism evidence="1 2">
    <name type="scientific">Schleiferilactobacillus shenzhenensis LY-73</name>
    <dbReference type="NCBI Taxonomy" id="1231336"/>
    <lineage>
        <taxon>Bacteria</taxon>
        <taxon>Bacillati</taxon>
        <taxon>Bacillota</taxon>
        <taxon>Bacilli</taxon>
        <taxon>Lactobacillales</taxon>
        <taxon>Lactobacillaceae</taxon>
        <taxon>Schleiferilactobacillus</taxon>
    </lineage>
</organism>
<dbReference type="AlphaFoldDB" id="U4TR63"/>
<keyword evidence="2" id="KW-1185">Reference proteome</keyword>
<dbReference type="RefSeq" id="WP_022528888.1">
    <property type="nucleotide sequence ID" value="NZ_KI271584.1"/>
</dbReference>
<dbReference type="EMBL" id="KI271584">
    <property type="protein sequence ID" value="ERL65945.1"/>
    <property type="molecule type" value="Genomic_DNA"/>
</dbReference>
<sequence length="334" mass="36570">MAKLTENDRFIINALFDRSVFTSSYQPGITRANRAAITSLQTPSGQQRVINYCKTLLGLAPENFQENLLLLVGTDYLRPVAVHVLLATLKAIINAPELQAGSGDRAVAAQTVVRQVHSVVAEVDEKEIRRLITRLFVDRFGLFTPDQLASTPTDTPAEVAEYWEVSPDFNVFAQNVVNYLDHARRNEALTAVQRVNRVLLTQTFLSPASDPAVWPLLAANKTAIADLWAQSGRFNLEVGNGYALLLDTQHTPSVAMPYLVALAVAHELGTGVQDSGLTQKIKAAAHRLYPTNAVPPSVVKQALRDTGLIEFRDGYAVPTPLVARFTVQQGEDKS</sequence>
<dbReference type="Proteomes" id="UP000030647">
    <property type="component" value="Unassembled WGS sequence"/>
</dbReference>
<evidence type="ECO:0000313" key="1">
    <source>
        <dbReference type="EMBL" id="ERL65945.1"/>
    </source>
</evidence>
<name>U4TR63_9LACO</name>
<accession>U4TR63</accession>
<protein>
    <submittedName>
        <fullName evidence="1">Uncharacterized protein</fullName>
    </submittedName>
</protein>
<gene>
    <name evidence="1" type="ORF">L248_2021</name>
</gene>
<evidence type="ECO:0000313" key="2">
    <source>
        <dbReference type="Proteomes" id="UP000030647"/>
    </source>
</evidence>
<dbReference type="STRING" id="1231336.L248_2021"/>